<comment type="caution">
    <text evidence="1">The sequence shown here is derived from an EMBL/GenBank/DDBJ whole genome shotgun (WGS) entry which is preliminary data.</text>
</comment>
<evidence type="ECO:0000313" key="2">
    <source>
        <dbReference type="Proteomes" id="UP001064048"/>
    </source>
</evidence>
<gene>
    <name evidence="1" type="ORF">MSG28_011811</name>
</gene>
<reference evidence="1 2" key="1">
    <citation type="journal article" date="2022" name="Genome Biol. Evol.">
        <title>The Spruce Budworm Genome: Reconstructing the Evolutionary History of Antifreeze Proteins.</title>
        <authorList>
            <person name="Beliveau C."/>
            <person name="Gagne P."/>
            <person name="Picq S."/>
            <person name="Vernygora O."/>
            <person name="Keeling C.I."/>
            <person name="Pinkney K."/>
            <person name="Doucet D."/>
            <person name="Wen F."/>
            <person name="Johnston J.S."/>
            <person name="Maaroufi H."/>
            <person name="Boyle B."/>
            <person name="Laroche J."/>
            <person name="Dewar K."/>
            <person name="Juretic N."/>
            <person name="Blackburn G."/>
            <person name="Nisole A."/>
            <person name="Brunet B."/>
            <person name="Brandao M."/>
            <person name="Lumley L."/>
            <person name="Duan J."/>
            <person name="Quan G."/>
            <person name="Lucarotti C.J."/>
            <person name="Roe A.D."/>
            <person name="Sperling F.A.H."/>
            <person name="Levesque R.C."/>
            <person name="Cusson M."/>
        </authorList>
    </citation>
    <scope>NUCLEOTIDE SEQUENCE [LARGE SCALE GENOMIC DNA]</scope>
    <source>
        <strain evidence="1">Glfc:IPQL:Cfum</strain>
    </source>
</reference>
<dbReference type="EMBL" id="CM046120">
    <property type="protein sequence ID" value="KAI8437497.1"/>
    <property type="molecule type" value="Genomic_DNA"/>
</dbReference>
<evidence type="ECO:0000313" key="1">
    <source>
        <dbReference type="EMBL" id="KAI8437497.1"/>
    </source>
</evidence>
<name>A0ACC0KLT8_CHOFU</name>
<proteinExistence type="predicted"/>
<organism evidence="1 2">
    <name type="scientific">Choristoneura fumiferana</name>
    <name type="common">Spruce budworm moth</name>
    <name type="synonym">Archips fumiferana</name>
    <dbReference type="NCBI Taxonomy" id="7141"/>
    <lineage>
        <taxon>Eukaryota</taxon>
        <taxon>Metazoa</taxon>
        <taxon>Ecdysozoa</taxon>
        <taxon>Arthropoda</taxon>
        <taxon>Hexapoda</taxon>
        <taxon>Insecta</taxon>
        <taxon>Pterygota</taxon>
        <taxon>Neoptera</taxon>
        <taxon>Endopterygota</taxon>
        <taxon>Lepidoptera</taxon>
        <taxon>Glossata</taxon>
        <taxon>Ditrysia</taxon>
        <taxon>Tortricoidea</taxon>
        <taxon>Tortricidae</taxon>
        <taxon>Tortricinae</taxon>
        <taxon>Choristoneura</taxon>
    </lineage>
</organism>
<dbReference type="Proteomes" id="UP001064048">
    <property type="component" value="Chromosome 20"/>
</dbReference>
<sequence length="174" mass="19568">MSLDGVSIVSPRSVNESVPVLMALRALLQDYMDHMHTHVAAHAEGGDWSRSSPGPHPTAAVYPYNSFWRRNFTSSPSENSTYPYTDWPTGTDEPERNFNTETTQATASKTNNTTDYDGPQSDRVLVEMPGSLATDQDLHFVMSLVPMLRQRSLRDKLDLQVEVLNLFRSKVSYD</sequence>
<keyword evidence="2" id="KW-1185">Reference proteome</keyword>
<protein>
    <submittedName>
        <fullName evidence="1">Uncharacterized protein</fullName>
    </submittedName>
</protein>
<accession>A0ACC0KLT8</accession>